<dbReference type="HOGENOM" id="CLU_114489_0_0_6"/>
<evidence type="ECO:0000256" key="1">
    <source>
        <dbReference type="SAM" id="SignalP"/>
    </source>
</evidence>
<gene>
    <name evidence="2" type="ORF">HRUBRA_01077</name>
</gene>
<evidence type="ECO:0000313" key="2">
    <source>
        <dbReference type="EMBL" id="KGE04391.1"/>
    </source>
</evidence>
<comment type="caution">
    <text evidence="2">The sequence shown here is derived from an EMBL/GenBank/DDBJ whole genome shotgun (WGS) entry which is preliminary data.</text>
</comment>
<name>A0A095XXE2_9GAMM</name>
<keyword evidence="1" id="KW-0732">Signal</keyword>
<dbReference type="PANTHER" id="PTHR37691">
    <property type="entry name" value="BLR3518 PROTEIN"/>
    <property type="match status" value="1"/>
</dbReference>
<dbReference type="Gene3D" id="3.40.1260.10">
    <property type="entry name" value="DsrEFH-like"/>
    <property type="match status" value="1"/>
</dbReference>
<dbReference type="InterPro" id="IPR003787">
    <property type="entry name" value="Sulphur_relay_DsrE/F-like"/>
</dbReference>
<evidence type="ECO:0000313" key="3">
    <source>
        <dbReference type="Proteomes" id="UP000029640"/>
    </source>
</evidence>
<keyword evidence="3" id="KW-1185">Reference proteome</keyword>
<feature type="chain" id="PRO_5001914666" evidence="1">
    <location>
        <begin position="20"/>
        <end position="173"/>
    </location>
</feature>
<dbReference type="InterPro" id="IPR027396">
    <property type="entry name" value="DsrEFH-like"/>
</dbReference>
<dbReference type="RefSeq" id="WP_035515038.1">
    <property type="nucleotide sequence ID" value="NZ_KN234752.1"/>
</dbReference>
<accession>A0A095XXE2</accession>
<feature type="signal peptide" evidence="1">
    <location>
        <begin position="1"/>
        <end position="19"/>
    </location>
</feature>
<dbReference type="Proteomes" id="UP000029640">
    <property type="component" value="Unassembled WGS sequence"/>
</dbReference>
<dbReference type="Pfam" id="PF02635">
    <property type="entry name" value="DsrE"/>
    <property type="match status" value="1"/>
</dbReference>
<proteinExistence type="predicted"/>
<dbReference type="EMBL" id="AUVB01000028">
    <property type="protein sequence ID" value="KGE04391.1"/>
    <property type="molecule type" value="Genomic_DNA"/>
</dbReference>
<organism evidence="2 3">
    <name type="scientific">Pseudohaliea rubra DSM 19751</name>
    <dbReference type="NCBI Taxonomy" id="1265313"/>
    <lineage>
        <taxon>Bacteria</taxon>
        <taxon>Pseudomonadati</taxon>
        <taxon>Pseudomonadota</taxon>
        <taxon>Gammaproteobacteria</taxon>
        <taxon>Cellvibrionales</taxon>
        <taxon>Halieaceae</taxon>
        <taxon>Pseudohaliea</taxon>
    </lineage>
</organism>
<dbReference type="STRING" id="1265313.HRUBRA_01077"/>
<dbReference type="PANTHER" id="PTHR37691:SF1">
    <property type="entry name" value="BLR3518 PROTEIN"/>
    <property type="match status" value="1"/>
</dbReference>
<dbReference type="OrthoDB" id="7206705at2"/>
<dbReference type="AlphaFoldDB" id="A0A095XXE2"/>
<protein>
    <submittedName>
        <fullName evidence="2">Uncharacterized protein</fullName>
    </submittedName>
</protein>
<sequence>MKTHVLALALALTPAVTTAGPEAFSTGPLIKNYGMIAEVPEAAALPADTDFKVAIDVVEGGVEGELNGKFKTAASLINLLSASGVPADRIEVGLVIHGPAYRDLLVDSAYGGDNPNAELIAALQAHGATFYYCGQSAVYHDVRTEDLLPGVAVTLSATITHATLQQQGYALRP</sequence>
<dbReference type="SUPFAM" id="SSF75169">
    <property type="entry name" value="DsrEFH-like"/>
    <property type="match status" value="1"/>
</dbReference>
<reference evidence="2 3" key="1">
    <citation type="journal article" date="2014" name="Genome Announc.">
        <title>Genome Sequence of Gammaproteobacterial Pseudohaliea rubra Type Strain DSM 19751, Isolated from Coastal Seawater of the Mediterranean Sea.</title>
        <authorList>
            <person name="Spring S."/>
            <person name="Fiebig A."/>
            <person name="Riedel T."/>
            <person name="Goker M."/>
            <person name="Klenk H.P."/>
        </authorList>
    </citation>
    <scope>NUCLEOTIDE SEQUENCE [LARGE SCALE GENOMIC DNA]</scope>
    <source>
        <strain evidence="2 3">DSM 19751</strain>
    </source>
</reference>
<dbReference type="eggNOG" id="COG1416">
    <property type="taxonomic scope" value="Bacteria"/>
</dbReference>